<dbReference type="SUPFAM" id="SSF144217">
    <property type="entry name" value="CSL zinc finger"/>
    <property type="match status" value="1"/>
</dbReference>
<dbReference type="NCBIfam" id="TIGR00756">
    <property type="entry name" value="PPR"/>
    <property type="match status" value="12"/>
</dbReference>
<dbReference type="InterPro" id="IPR002885">
    <property type="entry name" value="PPR_rpt"/>
</dbReference>
<evidence type="ECO:0000256" key="7">
    <source>
        <dbReference type="ARBA" id="ARBA00022989"/>
    </source>
</evidence>
<dbReference type="GO" id="GO:0003729">
    <property type="term" value="F:mRNA binding"/>
    <property type="evidence" value="ECO:0007669"/>
    <property type="project" value="TreeGrafter"/>
</dbReference>
<evidence type="ECO:0000256" key="5">
    <source>
        <dbReference type="ARBA" id="ARBA00022723"/>
    </source>
</evidence>
<feature type="repeat" description="PPR" evidence="11">
    <location>
        <begin position="444"/>
        <end position="478"/>
    </location>
</feature>
<feature type="repeat" description="PPR" evidence="11">
    <location>
        <begin position="654"/>
        <end position="688"/>
    </location>
</feature>
<dbReference type="SUPFAM" id="SSF48452">
    <property type="entry name" value="TPR-like"/>
    <property type="match status" value="1"/>
</dbReference>
<dbReference type="Pfam" id="PF12854">
    <property type="entry name" value="PPR_1"/>
    <property type="match status" value="2"/>
</dbReference>
<keyword evidence="4 12" id="KW-0812">Transmembrane</keyword>
<evidence type="ECO:0000259" key="13">
    <source>
        <dbReference type="PROSITE" id="PS51074"/>
    </source>
</evidence>
<keyword evidence="15" id="KW-1185">Reference proteome</keyword>
<comment type="caution">
    <text evidence="14">The sequence shown here is derived from an EMBL/GenBank/DDBJ whole genome shotgun (WGS) entry which is preliminary data.</text>
</comment>
<dbReference type="Pfam" id="PF04819">
    <property type="entry name" value="DUF716"/>
    <property type="match status" value="1"/>
</dbReference>
<gene>
    <name evidence="14" type="ORF">CFP56_014650</name>
</gene>
<feature type="repeat" description="PPR" evidence="11">
    <location>
        <begin position="374"/>
        <end position="408"/>
    </location>
</feature>
<feature type="repeat" description="PPR" evidence="11">
    <location>
        <begin position="409"/>
        <end position="443"/>
    </location>
</feature>
<dbReference type="PANTHER" id="PTHR47938">
    <property type="entry name" value="RESPIRATORY COMPLEX I CHAPERONE (CIA84), PUTATIVE (AFU_ORTHOLOGUE AFUA_2G06020)-RELATED"/>
    <property type="match status" value="1"/>
</dbReference>
<dbReference type="FunFam" id="3.10.660.10:FF:000001">
    <property type="entry name" value="Diphthamide biosynthesis 3"/>
    <property type="match status" value="1"/>
</dbReference>
<dbReference type="InterPro" id="IPR007872">
    <property type="entry name" value="DPH_MB_dom"/>
</dbReference>
<dbReference type="PANTHER" id="PTHR47938:SF10">
    <property type="entry name" value="TETRATRICOPEPTIDE REPEAT (TPR)-LIKE SUPERFAMILY PROTEIN"/>
    <property type="match status" value="1"/>
</dbReference>
<evidence type="ECO:0000256" key="11">
    <source>
        <dbReference type="PROSITE-ProRule" id="PRU00708"/>
    </source>
</evidence>
<dbReference type="AlphaFoldDB" id="A0AAW0KT97"/>
<evidence type="ECO:0000256" key="4">
    <source>
        <dbReference type="ARBA" id="ARBA00022692"/>
    </source>
</evidence>
<accession>A0AAW0KT97</accession>
<dbReference type="InterPro" id="IPR036671">
    <property type="entry name" value="DPH_MB_sf"/>
</dbReference>
<feature type="repeat" description="PPR" evidence="11">
    <location>
        <begin position="479"/>
        <end position="513"/>
    </location>
</feature>
<name>A0AAW0KT97_QUESU</name>
<feature type="domain" description="DPH-type MB" evidence="13">
    <location>
        <begin position="2"/>
        <end position="58"/>
    </location>
</feature>
<evidence type="ECO:0000256" key="8">
    <source>
        <dbReference type="ARBA" id="ARBA00023004"/>
    </source>
</evidence>
<protein>
    <submittedName>
        <fullName evidence="14">Pentatricopeptide repeat-containing protein</fullName>
    </submittedName>
</protein>
<sequence>MSYDDVEIEDMEWNSELQAYTYPCPCGDLFQITKDELKLGEEIARCPSCSLYITVIYNLDDFLADSKTNNNSNNNTPNQPIALKPILFYIDSSPSLALFSSTPQPNSSPQTQTLPQYATANAPPITLNYLQNSIQSSQWHLIKHLAPNLTPSLISTTLFNLHKTPQLVLEFITHIEFHRLDIKTCCLAIAIVARLPSPKATIQFLKQAISCGIASIGVIFNELALARDSLSIKSSIVFDLLIRACCELKRADEAFECFNMMKEKGIVPKIETCNDMLSLLSKVNRTQAAWVLYAEMFRLRIKSSVYTFNIMINVLCKEGKLKKAKEFIGFMEGLGIKPNIVTYNTLVHGFCSRGKVEVAQMIVKSMKGKGVEPDSYTYGSLISGMCKEGKLEEASGLLGKMVDNGLVPSAVTYNALIDGYCNKGNLEMAFFYRDEMVRKGIMPSVSTYNLLIHALFLEAKMSEADDLIKEMGEKGLVPDAITYNILINGYCRCGNAIKAFRLHDEMMTKGIQPTGVTYTSLIYVLSKRNRMKEADDLFESIQRKGVLPDLVMFNALIDGHCANGSMDRAFSLLKEMDRMKVPPDEVTYNTLMQGHCREGKVEEARELLNEMKRRGIKPDHISYNTLISGYSRRGDIKDALRVRDEMLSIGFNPTLLTYNALIKGLSKNQEADHAEELLREMTSKGITPDDSTYLSLIEGIGKDDNSVCVGIARKVRLLQSLKTGASMGTFVGHIVPGLALTLLGLWHTINTIRAYFLKGPANFRIRFWYPFGGSLSKFKHLELIFILSFSVFAILMQILDYPFFRFAFRLDSFEHATMFLHLVIFAGFTLSAELTHSLEILSGVVGTLAATVFGQELFLLHFHSADHVGLEGHYHWLLQLIVFISFMVALAATCFPTSFPAALVLSISVVLQGCWFMIMGIMLWAPQFVPKGCVMVLTEASSDNMLGAVSCNSDEADTRAKALANLQFSWMLSGILIFTGCICLKLAGKCTLRGQPTEYEQLHSRGVDLPVLFDGFKQPHP</sequence>
<dbReference type="InterPro" id="IPR011990">
    <property type="entry name" value="TPR-like_helical_dom_sf"/>
</dbReference>
<organism evidence="14 15">
    <name type="scientific">Quercus suber</name>
    <name type="common">Cork oak</name>
    <dbReference type="NCBI Taxonomy" id="58331"/>
    <lineage>
        <taxon>Eukaryota</taxon>
        <taxon>Viridiplantae</taxon>
        <taxon>Streptophyta</taxon>
        <taxon>Embryophyta</taxon>
        <taxon>Tracheophyta</taxon>
        <taxon>Spermatophyta</taxon>
        <taxon>Magnoliopsida</taxon>
        <taxon>eudicotyledons</taxon>
        <taxon>Gunneridae</taxon>
        <taxon>Pentapetalae</taxon>
        <taxon>rosids</taxon>
        <taxon>fabids</taxon>
        <taxon>Fagales</taxon>
        <taxon>Fagaceae</taxon>
        <taxon>Quercus</taxon>
    </lineage>
</organism>
<dbReference type="InterPro" id="IPR006904">
    <property type="entry name" value="DUF716"/>
</dbReference>
<proteinExistence type="inferred from homology"/>
<dbReference type="GO" id="GO:0005739">
    <property type="term" value="C:mitochondrion"/>
    <property type="evidence" value="ECO:0007669"/>
    <property type="project" value="TreeGrafter"/>
</dbReference>
<comment type="subcellular location">
    <subcellularLocation>
        <location evidence="1">Membrane</location>
        <topology evidence="1">Multi-pass membrane protein</topology>
    </subcellularLocation>
</comment>
<feature type="transmembrane region" description="Helical" evidence="12">
    <location>
        <begin position="841"/>
        <end position="862"/>
    </location>
</feature>
<dbReference type="Pfam" id="PF05207">
    <property type="entry name" value="Zn_ribbon_CSL"/>
    <property type="match status" value="1"/>
</dbReference>
<feature type="transmembrane region" description="Helical" evidence="12">
    <location>
        <begin position="783"/>
        <end position="804"/>
    </location>
</feature>
<feature type="repeat" description="PPR" evidence="11">
    <location>
        <begin position="619"/>
        <end position="653"/>
    </location>
</feature>
<feature type="repeat" description="PPR" evidence="11">
    <location>
        <begin position="304"/>
        <end position="338"/>
    </location>
</feature>
<evidence type="ECO:0000313" key="15">
    <source>
        <dbReference type="Proteomes" id="UP000237347"/>
    </source>
</evidence>
<evidence type="ECO:0000256" key="12">
    <source>
        <dbReference type="SAM" id="Phobius"/>
    </source>
</evidence>
<dbReference type="Proteomes" id="UP000237347">
    <property type="component" value="Unassembled WGS sequence"/>
</dbReference>
<dbReference type="EMBL" id="PKMF04000230">
    <property type="protein sequence ID" value="KAK7841932.1"/>
    <property type="molecule type" value="Genomic_DNA"/>
</dbReference>
<feature type="repeat" description="PPR" evidence="11">
    <location>
        <begin position="584"/>
        <end position="618"/>
    </location>
</feature>
<comment type="similarity">
    <text evidence="10">Belongs to the DPH3 family.</text>
</comment>
<dbReference type="Gene3D" id="1.25.40.10">
    <property type="entry name" value="Tetratricopeptide repeat domain"/>
    <property type="match status" value="5"/>
</dbReference>
<feature type="repeat" description="PPR" evidence="11">
    <location>
        <begin position="339"/>
        <end position="373"/>
    </location>
</feature>
<dbReference type="Pfam" id="PF01535">
    <property type="entry name" value="PPR"/>
    <property type="match status" value="1"/>
</dbReference>
<comment type="similarity">
    <text evidence="2">Belongs to the TMEM45 family.</text>
</comment>
<keyword evidence="9 12" id="KW-0472">Membrane</keyword>
<reference evidence="14 15" key="1">
    <citation type="journal article" date="2018" name="Sci. Data">
        <title>The draft genome sequence of cork oak.</title>
        <authorList>
            <person name="Ramos A.M."/>
            <person name="Usie A."/>
            <person name="Barbosa P."/>
            <person name="Barros P.M."/>
            <person name="Capote T."/>
            <person name="Chaves I."/>
            <person name="Simoes F."/>
            <person name="Abreu I."/>
            <person name="Carrasquinho I."/>
            <person name="Faro C."/>
            <person name="Guimaraes J.B."/>
            <person name="Mendonca D."/>
            <person name="Nobrega F."/>
            <person name="Rodrigues L."/>
            <person name="Saibo N.J.M."/>
            <person name="Varela M.C."/>
            <person name="Egas C."/>
            <person name="Matos J."/>
            <person name="Miguel C.M."/>
            <person name="Oliveira M.M."/>
            <person name="Ricardo C.P."/>
            <person name="Goncalves S."/>
        </authorList>
    </citation>
    <scope>NUCLEOTIDE SEQUENCE [LARGE SCALE GENOMIC DNA]</scope>
    <source>
        <strain evidence="15">cv. HL8</strain>
    </source>
</reference>
<evidence type="ECO:0000256" key="2">
    <source>
        <dbReference type="ARBA" id="ARBA00006948"/>
    </source>
</evidence>
<evidence type="ECO:0000256" key="1">
    <source>
        <dbReference type="ARBA" id="ARBA00004141"/>
    </source>
</evidence>
<keyword evidence="7 12" id="KW-1133">Transmembrane helix</keyword>
<evidence type="ECO:0000256" key="6">
    <source>
        <dbReference type="ARBA" id="ARBA00022737"/>
    </source>
</evidence>
<evidence type="ECO:0000256" key="9">
    <source>
        <dbReference type="ARBA" id="ARBA00023136"/>
    </source>
</evidence>
<dbReference type="PROSITE" id="PS51375">
    <property type="entry name" value="PPR"/>
    <property type="match status" value="12"/>
</dbReference>
<feature type="repeat" description="PPR" evidence="11">
    <location>
        <begin position="234"/>
        <end position="268"/>
    </location>
</feature>
<dbReference type="Gene3D" id="3.10.660.10">
    <property type="entry name" value="DPH Zinc finger"/>
    <property type="match status" value="1"/>
</dbReference>
<keyword evidence="8" id="KW-0408">Iron</keyword>
<keyword evidence="5" id="KW-0479">Metal-binding</keyword>
<dbReference type="Pfam" id="PF13041">
    <property type="entry name" value="PPR_2"/>
    <property type="match status" value="5"/>
</dbReference>
<dbReference type="GO" id="GO:0016020">
    <property type="term" value="C:membrane"/>
    <property type="evidence" value="ECO:0007669"/>
    <property type="project" value="UniProtKB-SubCell"/>
</dbReference>
<comment type="similarity">
    <text evidence="3">Belongs to the PPR family. P subfamily.</text>
</comment>
<evidence type="ECO:0000313" key="14">
    <source>
        <dbReference type="EMBL" id="KAK7841932.1"/>
    </source>
</evidence>
<dbReference type="GO" id="GO:0046872">
    <property type="term" value="F:metal ion binding"/>
    <property type="evidence" value="ECO:0007669"/>
    <property type="project" value="UniProtKB-KW"/>
</dbReference>
<feature type="transmembrane region" description="Helical" evidence="12">
    <location>
        <begin position="874"/>
        <end position="895"/>
    </location>
</feature>
<evidence type="ECO:0000256" key="3">
    <source>
        <dbReference type="ARBA" id="ARBA00007626"/>
    </source>
</evidence>
<feature type="transmembrane region" description="Helical" evidence="12">
    <location>
        <begin position="968"/>
        <end position="987"/>
    </location>
</feature>
<feature type="transmembrane region" description="Helical" evidence="12">
    <location>
        <begin position="816"/>
        <end position="834"/>
    </location>
</feature>
<keyword evidence="6" id="KW-0677">Repeat</keyword>
<evidence type="ECO:0000256" key="10">
    <source>
        <dbReference type="ARBA" id="ARBA00024032"/>
    </source>
</evidence>
<feature type="repeat" description="PPR" evidence="11">
    <location>
        <begin position="549"/>
        <end position="583"/>
    </location>
</feature>
<dbReference type="PROSITE" id="PS51074">
    <property type="entry name" value="DPH_MB"/>
    <property type="match status" value="1"/>
</dbReference>
<feature type="transmembrane region" description="Helical" evidence="12">
    <location>
        <begin position="902"/>
        <end position="925"/>
    </location>
</feature>
<feature type="repeat" description="PPR" evidence="11">
    <location>
        <begin position="514"/>
        <end position="548"/>
    </location>
</feature>
<feature type="transmembrane region" description="Helical" evidence="12">
    <location>
        <begin position="730"/>
        <end position="749"/>
    </location>
</feature>